<dbReference type="RefSeq" id="WP_106755584.1">
    <property type="nucleotide sequence ID" value="NZ_PXWF02000015.1"/>
</dbReference>
<keyword evidence="2" id="KW-1185">Reference proteome</keyword>
<dbReference type="Proteomes" id="UP000241421">
    <property type="component" value="Unassembled WGS sequence"/>
</dbReference>
<organism evidence="1 2">
    <name type="scientific">Massilia glaciei</name>
    <dbReference type="NCBI Taxonomy" id="1524097"/>
    <lineage>
        <taxon>Bacteria</taxon>
        <taxon>Pseudomonadati</taxon>
        <taxon>Pseudomonadota</taxon>
        <taxon>Betaproteobacteria</taxon>
        <taxon>Burkholderiales</taxon>
        <taxon>Oxalobacteraceae</taxon>
        <taxon>Telluria group</taxon>
        <taxon>Massilia</taxon>
    </lineage>
</organism>
<gene>
    <name evidence="1" type="ORF">C7C56_000690</name>
</gene>
<reference evidence="1 2" key="1">
    <citation type="submission" date="2018-04" db="EMBL/GenBank/DDBJ databases">
        <title>Massilia violaceinigra sp. nov., a novel purple-pigmented bacterium isolated from Tianshan glacier, Xinjiang, China.</title>
        <authorList>
            <person name="Wang H."/>
        </authorList>
    </citation>
    <scope>NUCLEOTIDE SEQUENCE [LARGE SCALE GENOMIC DNA]</scope>
    <source>
        <strain evidence="1 2">B448-2</strain>
    </source>
</reference>
<dbReference type="AlphaFoldDB" id="A0A2U2I7D9"/>
<evidence type="ECO:0000313" key="2">
    <source>
        <dbReference type="Proteomes" id="UP000241421"/>
    </source>
</evidence>
<sequence length="89" mass="9903">MLSQRIPFGAEHLFNVQQIADATLYTLQKLGARDYLDFAVLATDFELLAKAMKQPMPTLKTAAELTGDLFTAAKGWPQVKSDNWGRAVF</sequence>
<proteinExistence type="predicted"/>
<evidence type="ECO:0000313" key="1">
    <source>
        <dbReference type="EMBL" id="PWF55664.1"/>
    </source>
</evidence>
<protein>
    <submittedName>
        <fullName evidence="1">Uncharacterized protein</fullName>
    </submittedName>
</protein>
<name>A0A2U2I7D9_9BURK</name>
<dbReference type="EMBL" id="PXWF02000015">
    <property type="protein sequence ID" value="PWF55664.1"/>
    <property type="molecule type" value="Genomic_DNA"/>
</dbReference>
<comment type="caution">
    <text evidence="1">The sequence shown here is derived from an EMBL/GenBank/DDBJ whole genome shotgun (WGS) entry which is preliminary data.</text>
</comment>
<dbReference type="OrthoDB" id="3399304at2"/>
<accession>A0A2U2I7D9</accession>